<gene>
    <name evidence="1" type="ORF">V9385_04395</name>
</gene>
<reference evidence="1 2" key="1">
    <citation type="submission" date="2024-03" db="EMBL/GenBank/DDBJ databases">
        <title>Pseudomonas juntendi.</title>
        <authorList>
            <person name="Liu Y."/>
        </authorList>
    </citation>
    <scope>NUCLEOTIDE SEQUENCE [LARGE SCALE GENOMIC DNA]</scope>
    <source>
        <strain evidence="1 2">L4046hy</strain>
    </source>
</reference>
<evidence type="ECO:0000313" key="2">
    <source>
        <dbReference type="Proteomes" id="UP001375228"/>
    </source>
</evidence>
<proteinExistence type="predicted"/>
<keyword evidence="2" id="KW-1185">Reference proteome</keyword>
<evidence type="ECO:0008006" key="3">
    <source>
        <dbReference type="Google" id="ProtNLM"/>
    </source>
</evidence>
<protein>
    <recommendedName>
        <fullName evidence="3">HEPN domain-containing protein</fullName>
    </recommendedName>
</protein>
<accession>A0ABZ2JJ15</accession>
<name>A0ABZ2JJ15_9PSED</name>
<evidence type="ECO:0000313" key="1">
    <source>
        <dbReference type="EMBL" id="WWY21844.1"/>
    </source>
</evidence>
<sequence length="185" mass="21436">MDYYESDFERRRMEPMYWFNKSTEMRNSAAAMWYAISNTTEVSQWLKSNCNISGGADDSVFDMLCGLSLELIYKAVIVSKKQLPKNIHRLNDLRVQAGIDATKDEAAILDIYSHIIYWQAKYPAAVKSDHHREYVKLVYDNLYDPIPGMSIKIIQPNHKMGWDLFISLWNEGAESFANHNPQLFG</sequence>
<dbReference type="RefSeq" id="WP_338724988.1">
    <property type="nucleotide sequence ID" value="NZ_CP146690.1"/>
</dbReference>
<organism evidence="1 2">
    <name type="scientific">Pseudomonas juntendi</name>
    <dbReference type="NCBI Taxonomy" id="2666183"/>
    <lineage>
        <taxon>Bacteria</taxon>
        <taxon>Pseudomonadati</taxon>
        <taxon>Pseudomonadota</taxon>
        <taxon>Gammaproteobacteria</taxon>
        <taxon>Pseudomonadales</taxon>
        <taxon>Pseudomonadaceae</taxon>
        <taxon>Pseudomonas</taxon>
    </lineage>
</organism>
<dbReference type="EMBL" id="CP146691">
    <property type="protein sequence ID" value="WWY21844.1"/>
    <property type="molecule type" value="Genomic_DNA"/>
</dbReference>
<dbReference type="Proteomes" id="UP001375228">
    <property type="component" value="Chromosome"/>
</dbReference>